<protein>
    <recommendedName>
        <fullName evidence="7">Phosphatidylglycerol lysyltransferase C-terminal domain-containing protein</fullName>
    </recommendedName>
</protein>
<sequence length="465" mass="50693">MKSPSPDLLPKLRARERVVVHVDSLAARCVGAVALLCAACWLVAILAHHRSAPQWHYADRLGWSLVVLAAVALIARGIFLGRPVITLHAGLAALCVLAGLGSHVLGFDLFGDLLIAGSGLVLMWPTSSHPQPENLPRAWALINATTNDPLAPFAMQTGKTYHFSAGGTAALAYRTRMGFAVVGGDPIGDEAQFPQLVADFAAMCHAHGWRIAVVGCSERRLALWSDRAVIRQSLRAVPIGRDVVVDVAGFDMVGRKFRNLRQAVQRTHNAGITTEIVTEQELDDTLVAELADVVHASPSGAHTDRGFYMNLDGVLEGRFPGVRLIIARDADGRAQGFHRYATAGGGSDISLDVPWRRRGAPNGIDERLSVDMIMAGKADGAQRVSLAFAAFPEIFDDKNPGLLERVCYRLIHLLDPLIALESLYRYVRKFHALDARRYALISLTQLVPLAFVLLTLEFMPRRRHL</sequence>
<proteinExistence type="predicted"/>
<keyword evidence="2" id="KW-1003">Cell membrane</keyword>
<evidence type="ECO:0000256" key="2">
    <source>
        <dbReference type="ARBA" id="ARBA00022475"/>
    </source>
</evidence>
<evidence type="ECO:0000313" key="9">
    <source>
        <dbReference type="Proteomes" id="UP000193010"/>
    </source>
</evidence>
<reference evidence="8 9" key="1">
    <citation type="submission" date="2016-01" db="EMBL/GenBank/DDBJ databases">
        <title>The new phylogeny of the genus Mycobacterium.</title>
        <authorList>
            <person name="Tarcisio F."/>
            <person name="Conor M."/>
            <person name="Antonella G."/>
            <person name="Elisabetta G."/>
            <person name="Giulia F.S."/>
            <person name="Sara T."/>
            <person name="Anna F."/>
            <person name="Clotilde B."/>
            <person name="Roberto B."/>
            <person name="Veronica D.S."/>
            <person name="Fabio R."/>
            <person name="Monica P."/>
            <person name="Olivier J."/>
            <person name="Enrico T."/>
            <person name="Nicola S."/>
        </authorList>
    </citation>
    <scope>NUCLEOTIDE SEQUENCE [LARGE SCALE GENOMIC DNA]</scope>
    <source>
        <strain evidence="8 9">DSM 44852</strain>
    </source>
</reference>
<evidence type="ECO:0000256" key="3">
    <source>
        <dbReference type="ARBA" id="ARBA00022692"/>
    </source>
</evidence>
<dbReference type="AlphaFoldDB" id="A0A1X1TW87"/>
<evidence type="ECO:0000256" key="5">
    <source>
        <dbReference type="ARBA" id="ARBA00023136"/>
    </source>
</evidence>
<comment type="subcellular location">
    <subcellularLocation>
        <location evidence="1">Cell membrane</location>
        <topology evidence="1">Multi-pass membrane protein</topology>
    </subcellularLocation>
</comment>
<evidence type="ECO:0000256" key="1">
    <source>
        <dbReference type="ARBA" id="ARBA00004651"/>
    </source>
</evidence>
<dbReference type="Proteomes" id="UP000193010">
    <property type="component" value="Unassembled WGS sequence"/>
</dbReference>
<evidence type="ECO:0000256" key="6">
    <source>
        <dbReference type="SAM" id="Phobius"/>
    </source>
</evidence>
<dbReference type="InterPro" id="IPR051211">
    <property type="entry name" value="PG_lysyltransferase"/>
</dbReference>
<keyword evidence="9" id="KW-1185">Reference proteome</keyword>
<comment type="caution">
    <text evidence="8">The sequence shown here is derived from an EMBL/GenBank/DDBJ whole genome shotgun (WGS) entry which is preliminary data.</text>
</comment>
<dbReference type="GO" id="GO:0055091">
    <property type="term" value="P:phospholipid homeostasis"/>
    <property type="evidence" value="ECO:0007669"/>
    <property type="project" value="TreeGrafter"/>
</dbReference>
<keyword evidence="4 6" id="KW-1133">Transmembrane helix</keyword>
<keyword evidence="3 6" id="KW-0812">Transmembrane</keyword>
<dbReference type="EMBL" id="LQOV01000033">
    <property type="protein sequence ID" value="ORV48840.1"/>
    <property type="molecule type" value="Genomic_DNA"/>
</dbReference>
<dbReference type="PANTHER" id="PTHR34697">
    <property type="entry name" value="PHOSPHATIDYLGLYCEROL LYSYLTRANSFERASE"/>
    <property type="match status" value="1"/>
</dbReference>
<dbReference type="GO" id="GO:0005886">
    <property type="term" value="C:plasma membrane"/>
    <property type="evidence" value="ECO:0007669"/>
    <property type="project" value="UniProtKB-SubCell"/>
</dbReference>
<feature type="transmembrane region" description="Helical" evidence="6">
    <location>
        <begin position="438"/>
        <end position="459"/>
    </location>
</feature>
<dbReference type="STRING" id="292462.AWC05_03885"/>
<dbReference type="Pfam" id="PF09924">
    <property type="entry name" value="LPG_synthase_C"/>
    <property type="match status" value="1"/>
</dbReference>
<evidence type="ECO:0000256" key="4">
    <source>
        <dbReference type="ARBA" id="ARBA00022989"/>
    </source>
</evidence>
<feature type="transmembrane region" description="Helical" evidence="6">
    <location>
        <begin position="85"/>
        <end position="102"/>
    </location>
</feature>
<accession>A0A1X1TW87</accession>
<feature type="transmembrane region" description="Helical" evidence="6">
    <location>
        <begin position="61"/>
        <end position="79"/>
    </location>
</feature>
<dbReference type="PANTHER" id="PTHR34697:SF2">
    <property type="entry name" value="PHOSPHATIDYLGLYCEROL LYSYLTRANSFERASE"/>
    <property type="match status" value="1"/>
</dbReference>
<organism evidence="8 9">
    <name type="scientific">Mycobacterium florentinum</name>
    <dbReference type="NCBI Taxonomy" id="292462"/>
    <lineage>
        <taxon>Bacteria</taxon>
        <taxon>Bacillati</taxon>
        <taxon>Actinomycetota</taxon>
        <taxon>Actinomycetes</taxon>
        <taxon>Mycobacteriales</taxon>
        <taxon>Mycobacteriaceae</taxon>
        <taxon>Mycobacterium</taxon>
        <taxon>Mycobacterium simiae complex</taxon>
    </lineage>
</organism>
<feature type="domain" description="Phosphatidylglycerol lysyltransferase C-terminal" evidence="7">
    <location>
        <begin position="141"/>
        <end position="440"/>
    </location>
</feature>
<keyword evidence="5 6" id="KW-0472">Membrane</keyword>
<dbReference type="InterPro" id="IPR024320">
    <property type="entry name" value="LPG_synthase_C"/>
</dbReference>
<dbReference type="RefSeq" id="WP_085225545.1">
    <property type="nucleotide sequence ID" value="NZ_AP022576.1"/>
</dbReference>
<evidence type="ECO:0000313" key="8">
    <source>
        <dbReference type="EMBL" id="ORV48840.1"/>
    </source>
</evidence>
<dbReference type="OrthoDB" id="9801152at2"/>
<feature type="transmembrane region" description="Helical" evidence="6">
    <location>
        <begin position="25"/>
        <end position="49"/>
    </location>
</feature>
<name>A0A1X1TW87_MYCFL</name>
<dbReference type="GO" id="GO:0016755">
    <property type="term" value="F:aminoacyltransferase activity"/>
    <property type="evidence" value="ECO:0007669"/>
    <property type="project" value="TreeGrafter"/>
</dbReference>
<evidence type="ECO:0000259" key="7">
    <source>
        <dbReference type="Pfam" id="PF09924"/>
    </source>
</evidence>
<gene>
    <name evidence="8" type="ORF">AWC05_03885</name>
</gene>